<keyword evidence="3" id="KW-1185">Reference proteome</keyword>
<dbReference type="OrthoDB" id="9796589at2"/>
<dbReference type="RefSeq" id="WP_098737369.1">
    <property type="nucleotide sequence ID" value="NZ_PDKW01000041.1"/>
</dbReference>
<dbReference type="InterPro" id="IPR029069">
    <property type="entry name" value="HotDog_dom_sf"/>
</dbReference>
<dbReference type="PANTHER" id="PTHR43664:SF1">
    <property type="entry name" value="BETA-METHYLMALYL-COA DEHYDRATASE"/>
    <property type="match status" value="1"/>
</dbReference>
<evidence type="ECO:0000313" key="3">
    <source>
        <dbReference type="Proteomes" id="UP000225379"/>
    </source>
</evidence>
<feature type="domain" description="MaoC-like" evidence="1">
    <location>
        <begin position="18"/>
        <end position="125"/>
    </location>
</feature>
<dbReference type="InterPro" id="IPR052342">
    <property type="entry name" value="MCH/BMMD"/>
</dbReference>
<comment type="caution">
    <text evidence="2">The sequence shown here is derived from an EMBL/GenBank/DDBJ whole genome shotgun (WGS) entry which is preliminary data.</text>
</comment>
<dbReference type="AlphaFoldDB" id="A0A2B8BFL2"/>
<evidence type="ECO:0000313" key="2">
    <source>
        <dbReference type="EMBL" id="PGH56338.1"/>
    </source>
</evidence>
<dbReference type="InterPro" id="IPR002539">
    <property type="entry name" value="MaoC-like_dom"/>
</dbReference>
<dbReference type="SUPFAM" id="SSF54637">
    <property type="entry name" value="Thioesterase/thiol ester dehydrase-isomerase"/>
    <property type="match status" value="1"/>
</dbReference>
<sequence length="153" mass="16564">MTETIHLDDIEPGARALSSRVTVTEAHIVWFAGLTGDFNPLHMDAEAAKATGFGRTIAHGMLTHSMSTGLRSAIDDWAILAFLETRRRFVGPVFAGDTIQYEAEVLEVRPSASKPDRGIVRVGITVRNQAGDTVQEGEDVFSIGRQVKGQVTA</sequence>
<protein>
    <recommendedName>
        <fullName evidence="1">MaoC-like domain-containing protein</fullName>
    </recommendedName>
</protein>
<name>A0A2B8BFL2_9PROT</name>
<evidence type="ECO:0000259" key="1">
    <source>
        <dbReference type="Pfam" id="PF01575"/>
    </source>
</evidence>
<reference evidence="3" key="1">
    <citation type="submission" date="2017-10" db="EMBL/GenBank/DDBJ databases">
        <authorList>
            <person name="Kravchenko I.K."/>
            <person name="Grouzdev D.S."/>
        </authorList>
    </citation>
    <scope>NUCLEOTIDE SEQUENCE [LARGE SCALE GENOMIC DNA]</scope>
    <source>
        <strain evidence="3">B2</strain>
    </source>
</reference>
<dbReference type="Proteomes" id="UP000225379">
    <property type="component" value="Unassembled WGS sequence"/>
</dbReference>
<dbReference type="Pfam" id="PF01575">
    <property type="entry name" value="MaoC_dehydratas"/>
    <property type="match status" value="1"/>
</dbReference>
<dbReference type="EMBL" id="PDKW01000041">
    <property type="protein sequence ID" value="PGH56338.1"/>
    <property type="molecule type" value="Genomic_DNA"/>
</dbReference>
<organism evidence="2 3">
    <name type="scientific">Azospirillum palustre</name>
    <dbReference type="NCBI Taxonomy" id="2044885"/>
    <lineage>
        <taxon>Bacteria</taxon>
        <taxon>Pseudomonadati</taxon>
        <taxon>Pseudomonadota</taxon>
        <taxon>Alphaproteobacteria</taxon>
        <taxon>Rhodospirillales</taxon>
        <taxon>Azospirillaceae</taxon>
        <taxon>Azospirillum</taxon>
    </lineage>
</organism>
<dbReference type="PANTHER" id="PTHR43664">
    <property type="entry name" value="MONOAMINE OXIDASE-RELATED"/>
    <property type="match status" value="1"/>
</dbReference>
<dbReference type="Gene3D" id="3.10.129.10">
    <property type="entry name" value="Hotdog Thioesterase"/>
    <property type="match status" value="1"/>
</dbReference>
<gene>
    <name evidence="2" type="ORF">CRT60_15450</name>
</gene>
<proteinExistence type="predicted"/>
<accession>A0A2B8BFL2</accession>